<evidence type="ECO:0000313" key="2">
    <source>
        <dbReference type="EMBL" id="ALE18657.1"/>
    </source>
</evidence>
<sequence length="313" mass="33081">MAFRSSNPVLGALNRQGNTAGGYQQHYGQQQYEQQQGQNPYAQFGQAQAGFAQGASYFGQQQVQQEFQQYAQAPGQMPLQTTVRAITIDDVVTKTGITLGVIIVSAIISFIVALRSPVAGMGLLLVGAIASLIIVLIATFGKKMQSAPITISYAVFEGLWVGAFSQIVAGVDVAGSPAMGIIFGALAGTIGVFVGMLVVYRTGAIRVTPKFTRILIGCIFGILAVVVVNLLASLIAGRPDFFGLYSGGPIAIVFSLVCIVLAALSFLSDFDSVDHAVRAGVPAGYAWGLALGLAVTLVWLYTEILRLLSYFRD</sequence>
<dbReference type="GeneID" id="84894394"/>
<dbReference type="Pfam" id="PF12811">
    <property type="entry name" value="BaxI_1"/>
    <property type="match status" value="1"/>
</dbReference>
<feature type="transmembrane region" description="Helical" evidence="1">
    <location>
        <begin position="181"/>
        <end position="202"/>
    </location>
</feature>
<dbReference type="EMBL" id="CP012390">
    <property type="protein sequence ID" value="ALE18657.1"/>
    <property type="molecule type" value="Genomic_DNA"/>
</dbReference>
<feature type="transmembrane region" description="Helical" evidence="1">
    <location>
        <begin position="118"/>
        <end position="138"/>
    </location>
</feature>
<keyword evidence="1" id="KW-1133">Transmembrane helix</keyword>
<name>A0A0M4LYM8_9ACTN</name>
<organism evidence="2 3">
    <name type="scientific">Lawsonella clevelandensis</name>
    <dbReference type="NCBI Taxonomy" id="1528099"/>
    <lineage>
        <taxon>Bacteria</taxon>
        <taxon>Bacillati</taxon>
        <taxon>Actinomycetota</taxon>
        <taxon>Actinomycetes</taxon>
        <taxon>Mycobacteriales</taxon>
        <taxon>Lawsonellaceae</taxon>
        <taxon>Lawsonella</taxon>
    </lineage>
</organism>
<dbReference type="PANTHER" id="PTHR41282:SF1">
    <property type="entry name" value="CONSERVED TRANSMEMBRANE PROTEIN-RELATED"/>
    <property type="match status" value="1"/>
</dbReference>
<dbReference type="STRING" id="1528099.AL705_01950"/>
<reference evidence="2 3" key="1">
    <citation type="journal article" date="2015" name="Genome Announc.">
        <title>Complete Genome Sequences for Two Strains of a Novel Fastidious, Partially Acid-Fast, Gram-Positive Corynebacterineae Bacterium, Derived from Human Clinical Samples.</title>
        <authorList>
            <person name="Nicholson A.C."/>
            <person name="Bell M."/>
            <person name="Humrighouse B.W."/>
            <person name="McQuiston J.R."/>
        </authorList>
    </citation>
    <scope>NUCLEOTIDE SEQUENCE [LARGE SCALE GENOMIC DNA]</scope>
    <source>
        <strain evidence="2 3">X1698</strain>
    </source>
</reference>
<dbReference type="RefSeq" id="WP_053961583.1">
    <property type="nucleotide sequence ID" value="NZ_CP009312.1"/>
</dbReference>
<dbReference type="KEGG" id="cbq:AL705_01950"/>
<protein>
    <recommendedName>
        <fullName evidence="4">Bax inhibitor 1 like protein</fullName>
    </recommendedName>
</protein>
<feature type="transmembrane region" description="Helical" evidence="1">
    <location>
        <begin position="150"/>
        <end position="169"/>
    </location>
</feature>
<feature type="transmembrane region" description="Helical" evidence="1">
    <location>
        <begin position="242"/>
        <end position="267"/>
    </location>
</feature>
<dbReference type="PATRIC" id="fig|1528099.3.peg.402"/>
<gene>
    <name evidence="2" type="ORF">AL705_01950</name>
</gene>
<evidence type="ECO:0000313" key="3">
    <source>
        <dbReference type="Proteomes" id="UP000068137"/>
    </source>
</evidence>
<proteinExistence type="predicted"/>
<evidence type="ECO:0000256" key="1">
    <source>
        <dbReference type="SAM" id="Phobius"/>
    </source>
</evidence>
<dbReference type="Proteomes" id="UP000068137">
    <property type="component" value="Chromosome"/>
</dbReference>
<feature type="transmembrane region" description="Helical" evidence="1">
    <location>
        <begin position="91"/>
        <end position="112"/>
    </location>
</feature>
<dbReference type="OrthoDB" id="116480at2"/>
<feature type="transmembrane region" description="Helical" evidence="1">
    <location>
        <begin position="214"/>
        <end position="236"/>
    </location>
</feature>
<dbReference type="InterPro" id="IPR010539">
    <property type="entry name" value="BaxI_1-like"/>
</dbReference>
<dbReference type="PANTHER" id="PTHR41282">
    <property type="entry name" value="CONSERVED TRANSMEMBRANE PROTEIN-RELATED"/>
    <property type="match status" value="1"/>
</dbReference>
<keyword evidence="1" id="KW-0472">Membrane</keyword>
<dbReference type="PIRSF" id="PIRSF009160">
    <property type="entry name" value="UCP009160"/>
    <property type="match status" value="1"/>
</dbReference>
<dbReference type="AlphaFoldDB" id="A0A0M4LYM8"/>
<keyword evidence="1" id="KW-0812">Transmembrane</keyword>
<accession>A0A0M4LYM8</accession>
<evidence type="ECO:0008006" key="4">
    <source>
        <dbReference type="Google" id="ProtNLM"/>
    </source>
</evidence>
<feature type="transmembrane region" description="Helical" evidence="1">
    <location>
        <begin position="279"/>
        <end position="301"/>
    </location>
</feature>